<dbReference type="Proteomes" id="UP001626593">
    <property type="component" value="Chromosome"/>
</dbReference>
<protein>
    <recommendedName>
        <fullName evidence="3">Porin domain-containing protein</fullName>
    </recommendedName>
</protein>
<accession>A0ABZ1AKH3</accession>
<dbReference type="EMBL" id="CP141259">
    <property type="protein sequence ID" value="WRL45774.1"/>
    <property type="molecule type" value="Genomic_DNA"/>
</dbReference>
<evidence type="ECO:0000313" key="1">
    <source>
        <dbReference type="EMBL" id="WRL45774.1"/>
    </source>
</evidence>
<gene>
    <name evidence="1" type="ORF">U5817_21630</name>
</gene>
<name>A0ABZ1AKH3_AROEV</name>
<evidence type="ECO:0000313" key="2">
    <source>
        <dbReference type="Proteomes" id="UP001626593"/>
    </source>
</evidence>
<evidence type="ECO:0008006" key="3">
    <source>
        <dbReference type="Google" id="ProtNLM"/>
    </source>
</evidence>
<dbReference type="RefSeq" id="WP_407278783.1">
    <property type="nucleotide sequence ID" value="NZ_CP141259.1"/>
</dbReference>
<sequence>MACAAAPALAERPMAVDDAATGEKGSAELEFGWVRDDKERGGEASIAYIPVDKLKIELGYSHTRDHQPGPSLWAHGVGVAVKWVPLQAETGLSAGLKYDYERARVDLRGEPDEVARANTLTALSSWGFASGQRVHLNLGREWVRVSGTNEVVNIWGIGFEQPLGDRLTLGAEVFGAEDARPDRQIGLRYEVVDGFTVSAAIGRGSDRNIANVGCAWEF</sequence>
<keyword evidence="2" id="KW-1185">Reference proteome</keyword>
<reference evidence="1 2" key="1">
    <citation type="submission" date="2023-12" db="EMBL/GenBank/DDBJ databases">
        <title>A. evansii MAY27, complete genome.</title>
        <authorList>
            <person name="Wang Y."/>
        </authorList>
    </citation>
    <scope>NUCLEOTIDE SEQUENCE [LARGE SCALE GENOMIC DNA]</scope>
    <source>
        <strain evidence="1 2">MAY27</strain>
    </source>
</reference>
<organism evidence="1 2">
    <name type="scientific">Aromatoleum evansii</name>
    <name type="common">Azoarcus evansii</name>
    <dbReference type="NCBI Taxonomy" id="59406"/>
    <lineage>
        <taxon>Bacteria</taxon>
        <taxon>Pseudomonadati</taxon>
        <taxon>Pseudomonadota</taxon>
        <taxon>Betaproteobacteria</taxon>
        <taxon>Rhodocyclales</taxon>
        <taxon>Rhodocyclaceae</taxon>
        <taxon>Aromatoleum</taxon>
    </lineage>
</organism>
<proteinExistence type="predicted"/>